<keyword evidence="3" id="KW-1185">Reference proteome</keyword>
<proteinExistence type="predicted"/>
<dbReference type="EMBL" id="UYJE01000507">
    <property type="protein sequence ID" value="VDH93752.1"/>
    <property type="molecule type" value="Genomic_DNA"/>
</dbReference>
<evidence type="ECO:0000313" key="2">
    <source>
        <dbReference type="EMBL" id="VDH93752.1"/>
    </source>
</evidence>
<organism evidence="2 3">
    <name type="scientific">Mytilus galloprovincialis</name>
    <name type="common">Mediterranean mussel</name>
    <dbReference type="NCBI Taxonomy" id="29158"/>
    <lineage>
        <taxon>Eukaryota</taxon>
        <taxon>Metazoa</taxon>
        <taxon>Spiralia</taxon>
        <taxon>Lophotrochozoa</taxon>
        <taxon>Mollusca</taxon>
        <taxon>Bivalvia</taxon>
        <taxon>Autobranchia</taxon>
        <taxon>Pteriomorphia</taxon>
        <taxon>Mytilida</taxon>
        <taxon>Mytiloidea</taxon>
        <taxon>Mytilidae</taxon>
        <taxon>Mytilinae</taxon>
        <taxon>Mytilus</taxon>
    </lineage>
</organism>
<reference evidence="2" key="1">
    <citation type="submission" date="2018-11" db="EMBL/GenBank/DDBJ databases">
        <authorList>
            <person name="Alioto T."/>
            <person name="Alioto T."/>
        </authorList>
    </citation>
    <scope>NUCLEOTIDE SEQUENCE</scope>
</reference>
<evidence type="ECO:0000256" key="1">
    <source>
        <dbReference type="SAM" id="MobiDB-lite"/>
    </source>
</evidence>
<gene>
    <name evidence="2" type="ORF">MGAL_10B002196</name>
</gene>
<feature type="region of interest" description="Disordered" evidence="1">
    <location>
        <begin position="51"/>
        <end position="102"/>
    </location>
</feature>
<dbReference type="Proteomes" id="UP000596742">
    <property type="component" value="Unassembled WGS sequence"/>
</dbReference>
<feature type="compositionally biased region" description="Basic residues" evidence="1">
    <location>
        <begin position="51"/>
        <end position="72"/>
    </location>
</feature>
<dbReference type="AlphaFoldDB" id="A0A8B6BQS0"/>
<comment type="caution">
    <text evidence="2">The sequence shown here is derived from an EMBL/GenBank/DDBJ whole genome shotgun (WGS) entry which is preliminary data.</text>
</comment>
<sequence>MIFAFIGDVGNLINSVWTGQEILFENSALLPGAHAIWVHVAKAVIKGLLKRAKKRGGSVHRKGKRPSTKGKHEKGQSRKQKEQDRASGKKQKGGKDGSKTRG</sequence>
<name>A0A8B6BQS0_MYTGA</name>
<accession>A0A8B6BQS0</accession>
<dbReference type="OrthoDB" id="5986704at2759"/>
<evidence type="ECO:0000313" key="3">
    <source>
        <dbReference type="Proteomes" id="UP000596742"/>
    </source>
</evidence>
<feature type="compositionally biased region" description="Basic and acidic residues" evidence="1">
    <location>
        <begin position="73"/>
        <end position="102"/>
    </location>
</feature>
<protein>
    <submittedName>
        <fullName evidence="2">Uncharacterized protein</fullName>
    </submittedName>
</protein>